<name>A0A1A9ZP59_GLOPL</name>
<feature type="domain" description="Clip" evidence="5">
    <location>
        <begin position="32"/>
        <end position="79"/>
    </location>
</feature>
<keyword evidence="1 4" id="KW-0732">Signal</keyword>
<keyword evidence="2" id="KW-1015">Disulfide bond</keyword>
<accession>A0A1A9ZP59</accession>
<dbReference type="VEuPathDB" id="VectorBase:GPAI020705"/>
<evidence type="ECO:0000256" key="1">
    <source>
        <dbReference type="ARBA" id="ARBA00022729"/>
    </source>
</evidence>
<dbReference type="SMART" id="SM00680">
    <property type="entry name" value="CLIP"/>
    <property type="match status" value="1"/>
</dbReference>
<dbReference type="Proteomes" id="UP000092445">
    <property type="component" value="Unassembled WGS sequence"/>
</dbReference>
<feature type="region of interest" description="Disordered" evidence="3">
    <location>
        <begin position="331"/>
        <end position="350"/>
    </location>
</feature>
<dbReference type="InterPro" id="IPR022700">
    <property type="entry name" value="CLIP"/>
</dbReference>
<proteinExistence type="predicted"/>
<feature type="compositionally biased region" description="Basic and acidic residues" evidence="3">
    <location>
        <begin position="339"/>
        <end position="350"/>
    </location>
</feature>
<evidence type="ECO:0000259" key="5">
    <source>
        <dbReference type="SMART" id="SM00680"/>
    </source>
</evidence>
<reference evidence="6" key="2">
    <citation type="submission" date="2020-05" db="UniProtKB">
        <authorList>
            <consortium name="EnsemblMetazoa"/>
        </authorList>
    </citation>
    <scope>IDENTIFICATION</scope>
    <source>
        <strain evidence="6">IAEA</strain>
    </source>
</reference>
<organism evidence="6 7">
    <name type="scientific">Glossina pallidipes</name>
    <name type="common">Tsetse fly</name>
    <dbReference type="NCBI Taxonomy" id="7398"/>
    <lineage>
        <taxon>Eukaryota</taxon>
        <taxon>Metazoa</taxon>
        <taxon>Ecdysozoa</taxon>
        <taxon>Arthropoda</taxon>
        <taxon>Hexapoda</taxon>
        <taxon>Insecta</taxon>
        <taxon>Pterygota</taxon>
        <taxon>Neoptera</taxon>
        <taxon>Endopterygota</taxon>
        <taxon>Diptera</taxon>
        <taxon>Brachycera</taxon>
        <taxon>Muscomorpha</taxon>
        <taxon>Hippoboscoidea</taxon>
        <taxon>Glossinidae</taxon>
        <taxon>Glossina</taxon>
    </lineage>
</organism>
<feature type="signal peptide" evidence="4">
    <location>
        <begin position="1"/>
        <end position="24"/>
    </location>
</feature>
<evidence type="ECO:0000313" key="6">
    <source>
        <dbReference type="EnsemblMetazoa" id="GPAI020705-PA"/>
    </source>
</evidence>
<keyword evidence="7" id="KW-1185">Reference proteome</keyword>
<dbReference type="AlphaFoldDB" id="A0A1A9ZP59"/>
<dbReference type="STRING" id="7398.A0A1A9ZP59"/>
<sequence>MQLLLNLALITSMFTFNLVHLIEAALYKDDPCLTKSEVGLCKPWAECPTIKNLLESGAYKLKEVENCGYDVKEEIICCPGLRTYVKISDTTDRTATHNFPLVPAVTQLFPHNNSFPPNAQVPPAIQSPTLSPTVQELFSQNNDFLSKADVQRTISNLNSNSSTNQQFALYKSTLESSQKVQKHMRKKFPYDAVVAQMLANQQQSEFQHINASSEIRTYPAQRTIRLWLGDNQVKFSSKSPSHLLIDPNYINHPQRLHNHTSYLLKQKIEFKNSSQMPQFIRQMLDNSLEKEVSATGVMIPNNQSLVDNFENNLTANRDNVSKQQPVESVGSEFQQFFSPKDHPKSRKVETKYRTEPILSIRPKNISVSDNSERAAIRDVEHHPEALLKIWLRMQSKALAKKKDKEVS</sequence>
<evidence type="ECO:0000256" key="4">
    <source>
        <dbReference type="SAM" id="SignalP"/>
    </source>
</evidence>
<evidence type="ECO:0000256" key="2">
    <source>
        <dbReference type="ARBA" id="ARBA00023157"/>
    </source>
</evidence>
<protein>
    <submittedName>
        <fullName evidence="6">CLIP domain-containing protein</fullName>
    </submittedName>
</protein>
<evidence type="ECO:0000256" key="3">
    <source>
        <dbReference type="SAM" id="MobiDB-lite"/>
    </source>
</evidence>
<dbReference type="EnsemblMetazoa" id="GPAI020705-RA">
    <property type="protein sequence ID" value="GPAI020705-PA"/>
    <property type="gene ID" value="GPAI020705"/>
</dbReference>
<reference evidence="7" key="1">
    <citation type="submission" date="2014-03" db="EMBL/GenBank/DDBJ databases">
        <authorList>
            <person name="Aksoy S."/>
            <person name="Warren W."/>
            <person name="Wilson R.K."/>
        </authorList>
    </citation>
    <scope>NUCLEOTIDE SEQUENCE [LARGE SCALE GENOMIC DNA]</scope>
    <source>
        <strain evidence="7">IAEA</strain>
    </source>
</reference>
<feature type="chain" id="PRO_5008403083" evidence="4">
    <location>
        <begin position="25"/>
        <end position="407"/>
    </location>
</feature>
<evidence type="ECO:0000313" key="7">
    <source>
        <dbReference type="Proteomes" id="UP000092445"/>
    </source>
</evidence>